<dbReference type="InterPro" id="IPR001977">
    <property type="entry name" value="Depp_CoAkinase"/>
</dbReference>
<organism evidence="7 8">
    <name type="scientific">Pseudoroseicyclus aestuarii</name>
    <dbReference type="NCBI Taxonomy" id="1795041"/>
    <lineage>
        <taxon>Bacteria</taxon>
        <taxon>Pseudomonadati</taxon>
        <taxon>Pseudomonadota</taxon>
        <taxon>Alphaproteobacteria</taxon>
        <taxon>Rhodobacterales</taxon>
        <taxon>Paracoccaceae</taxon>
        <taxon>Pseudoroseicyclus</taxon>
    </lineage>
</organism>
<sequence length="207" mass="21626">MTYRLGLTGSIGMGKSTTAEMIRDEGVPVWDADAAVHRLYAPGGAAVGPVGALWPEAIEDGAVSRPALKAILAGDPGALPRLEAAVHPLVAADRAAFLERTRADLVLLDIPLLFETGLEGLCDAVLVVTAPPEVQEARVLARPGMTAEALASIRARQMPDAEKRARADHVIETLSLDGARAAVRRLVAEIRAKIAGGQHDAGSGSRH</sequence>
<dbReference type="EC" id="2.7.1.24" evidence="5 6"/>
<evidence type="ECO:0000256" key="6">
    <source>
        <dbReference type="NCBIfam" id="TIGR00152"/>
    </source>
</evidence>
<comment type="pathway">
    <text evidence="5">Cofactor biosynthesis; coenzyme A biosynthesis; CoA from (R)-pantothenate: step 5/5.</text>
</comment>
<comment type="caution">
    <text evidence="7">The sequence shown here is derived from an EMBL/GenBank/DDBJ whole genome shotgun (WGS) entry which is preliminary data.</text>
</comment>
<evidence type="ECO:0000313" key="7">
    <source>
        <dbReference type="EMBL" id="PYE84457.1"/>
    </source>
</evidence>
<comment type="similarity">
    <text evidence="1 5">Belongs to the CoaE family.</text>
</comment>
<dbReference type="GO" id="GO:0015937">
    <property type="term" value="P:coenzyme A biosynthetic process"/>
    <property type="evidence" value="ECO:0007669"/>
    <property type="project" value="UniProtKB-UniRule"/>
</dbReference>
<dbReference type="SUPFAM" id="SSF52540">
    <property type="entry name" value="P-loop containing nucleoside triphosphate hydrolases"/>
    <property type="match status" value="1"/>
</dbReference>
<protein>
    <recommendedName>
        <fullName evidence="5 6">Dephospho-CoA kinase</fullName>
        <ecNumber evidence="5 6">2.7.1.24</ecNumber>
    </recommendedName>
    <alternativeName>
        <fullName evidence="5">Dephosphocoenzyme A kinase</fullName>
    </alternativeName>
</protein>
<keyword evidence="5" id="KW-0808">Transferase</keyword>
<dbReference type="PANTHER" id="PTHR10695:SF46">
    <property type="entry name" value="BIFUNCTIONAL COENZYME A SYNTHASE-RELATED"/>
    <property type="match status" value="1"/>
</dbReference>
<accession>A0A318SXA4</accession>
<dbReference type="PROSITE" id="PS51219">
    <property type="entry name" value="DPCK"/>
    <property type="match status" value="1"/>
</dbReference>
<keyword evidence="4 5" id="KW-0173">Coenzyme A biosynthesis</keyword>
<keyword evidence="3 5" id="KW-0067">ATP-binding</keyword>
<keyword evidence="8" id="KW-1185">Reference proteome</keyword>
<feature type="binding site" evidence="5">
    <location>
        <begin position="12"/>
        <end position="17"/>
    </location>
    <ligand>
        <name>ATP</name>
        <dbReference type="ChEBI" id="CHEBI:30616"/>
    </ligand>
</feature>
<evidence type="ECO:0000256" key="5">
    <source>
        <dbReference type="HAMAP-Rule" id="MF_00376"/>
    </source>
</evidence>
<reference evidence="7 8" key="1">
    <citation type="submission" date="2018-06" db="EMBL/GenBank/DDBJ databases">
        <title>Genomic Encyclopedia of Type Strains, Phase III (KMG-III): the genomes of soil and plant-associated and newly described type strains.</title>
        <authorList>
            <person name="Whitman W."/>
        </authorList>
    </citation>
    <scope>NUCLEOTIDE SEQUENCE [LARGE SCALE GENOMIC DNA]</scope>
    <source>
        <strain evidence="7 8">CECT 9025</strain>
    </source>
</reference>
<dbReference type="Proteomes" id="UP000248311">
    <property type="component" value="Unassembled WGS sequence"/>
</dbReference>
<dbReference type="CDD" id="cd02022">
    <property type="entry name" value="DPCK"/>
    <property type="match status" value="1"/>
</dbReference>
<comment type="function">
    <text evidence="5">Catalyzes the phosphorylation of the 3'-hydroxyl group of dephosphocoenzyme A to form coenzyme A.</text>
</comment>
<evidence type="ECO:0000313" key="8">
    <source>
        <dbReference type="Proteomes" id="UP000248311"/>
    </source>
</evidence>
<dbReference type="GO" id="GO:0005737">
    <property type="term" value="C:cytoplasm"/>
    <property type="evidence" value="ECO:0007669"/>
    <property type="project" value="UniProtKB-SubCell"/>
</dbReference>
<keyword evidence="5" id="KW-0963">Cytoplasm</keyword>
<dbReference type="Gene3D" id="3.40.50.300">
    <property type="entry name" value="P-loop containing nucleotide triphosphate hydrolases"/>
    <property type="match status" value="1"/>
</dbReference>
<gene>
    <name evidence="5" type="primary">coaE</name>
    <name evidence="7" type="ORF">DFP88_102257</name>
</gene>
<dbReference type="OrthoDB" id="9812943at2"/>
<dbReference type="RefSeq" id="WP_110813551.1">
    <property type="nucleotide sequence ID" value="NZ_QJTE01000002.1"/>
</dbReference>
<comment type="catalytic activity">
    <reaction evidence="5">
        <text>3'-dephospho-CoA + ATP = ADP + CoA + H(+)</text>
        <dbReference type="Rhea" id="RHEA:18245"/>
        <dbReference type="ChEBI" id="CHEBI:15378"/>
        <dbReference type="ChEBI" id="CHEBI:30616"/>
        <dbReference type="ChEBI" id="CHEBI:57287"/>
        <dbReference type="ChEBI" id="CHEBI:57328"/>
        <dbReference type="ChEBI" id="CHEBI:456216"/>
        <dbReference type="EC" id="2.7.1.24"/>
    </reaction>
</comment>
<dbReference type="PANTHER" id="PTHR10695">
    <property type="entry name" value="DEPHOSPHO-COA KINASE-RELATED"/>
    <property type="match status" value="1"/>
</dbReference>
<proteinExistence type="inferred from homology"/>
<dbReference type="InterPro" id="IPR027417">
    <property type="entry name" value="P-loop_NTPase"/>
</dbReference>
<evidence type="ECO:0000256" key="4">
    <source>
        <dbReference type="ARBA" id="ARBA00022993"/>
    </source>
</evidence>
<keyword evidence="2 5" id="KW-0547">Nucleotide-binding</keyword>
<dbReference type="GO" id="GO:0004140">
    <property type="term" value="F:dephospho-CoA kinase activity"/>
    <property type="evidence" value="ECO:0007669"/>
    <property type="project" value="UniProtKB-UniRule"/>
</dbReference>
<keyword evidence="5 7" id="KW-0418">Kinase</keyword>
<dbReference type="UniPathway" id="UPA00241">
    <property type="reaction ID" value="UER00356"/>
</dbReference>
<evidence type="ECO:0000256" key="1">
    <source>
        <dbReference type="ARBA" id="ARBA00009018"/>
    </source>
</evidence>
<dbReference type="Pfam" id="PF01121">
    <property type="entry name" value="CoaE"/>
    <property type="match status" value="1"/>
</dbReference>
<dbReference type="GO" id="GO:0005524">
    <property type="term" value="F:ATP binding"/>
    <property type="evidence" value="ECO:0007669"/>
    <property type="project" value="UniProtKB-UniRule"/>
</dbReference>
<name>A0A318SXA4_9RHOB</name>
<comment type="subcellular location">
    <subcellularLocation>
        <location evidence="5">Cytoplasm</location>
    </subcellularLocation>
</comment>
<evidence type="ECO:0000256" key="2">
    <source>
        <dbReference type="ARBA" id="ARBA00022741"/>
    </source>
</evidence>
<dbReference type="AlphaFoldDB" id="A0A318SXA4"/>
<dbReference type="HAMAP" id="MF_00376">
    <property type="entry name" value="Dephospho_CoA_kinase"/>
    <property type="match status" value="1"/>
</dbReference>
<dbReference type="EMBL" id="QJTE01000002">
    <property type="protein sequence ID" value="PYE84457.1"/>
    <property type="molecule type" value="Genomic_DNA"/>
</dbReference>
<evidence type="ECO:0000256" key="3">
    <source>
        <dbReference type="ARBA" id="ARBA00022840"/>
    </source>
</evidence>
<dbReference type="NCBIfam" id="TIGR00152">
    <property type="entry name" value="dephospho-CoA kinase"/>
    <property type="match status" value="1"/>
</dbReference>